<dbReference type="EMBL" id="FKLO01000050">
    <property type="protein sequence ID" value="SAY96401.1"/>
    <property type="molecule type" value="Genomic_DNA"/>
</dbReference>
<dbReference type="Proteomes" id="UP000190837">
    <property type="component" value="Unassembled WGS sequence"/>
</dbReference>
<dbReference type="RefSeq" id="WP_079540889.1">
    <property type="nucleotide sequence ID" value="NZ_FKLO01000050.1"/>
</dbReference>
<evidence type="ECO:0000256" key="1">
    <source>
        <dbReference type="ARBA" id="ARBA00005953"/>
    </source>
</evidence>
<gene>
    <name evidence="3" type="ORF">CHUV0807_1498</name>
</gene>
<name>A0A1C3HP41_9GAMM</name>
<dbReference type="PANTHER" id="PTHR31793">
    <property type="entry name" value="4-HYDROXYBENZOYL-COA THIOESTERASE FAMILY MEMBER"/>
    <property type="match status" value="1"/>
</dbReference>
<dbReference type="SUPFAM" id="SSF54637">
    <property type="entry name" value="Thioesterase/thiol ester dehydrase-isomerase"/>
    <property type="match status" value="1"/>
</dbReference>
<organism evidence="3 4">
    <name type="scientific">Cardiobacterium hominis</name>
    <dbReference type="NCBI Taxonomy" id="2718"/>
    <lineage>
        <taxon>Bacteria</taxon>
        <taxon>Pseudomonadati</taxon>
        <taxon>Pseudomonadota</taxon>
        <taxon>Gammaproteobacteria</taxon>
        <taxon>Cardiobacteriales</taxon>
        <taxon>Cardiobacteriaceae</taxon>
        <taxon>Cardiobacterium</taxon>
    </lineage>
</organism>
<dbReference type="PANTHER" id="PTHR31793:SF27">
    <property type="entry name" value="NOVEL THIOESTERASE SUPERFAMILY DOMAIN AND SAPOSIN A-TYPE DOMAIN CONTAINING PROTEIN (0610012H03RIK)"/>
    <property type="match status" value="1"/>
</dbReference>
<dbReference type="InterPro" id="IPR029069">
    <property type="entry name" value="HotDog_dom_sf"/>
</dbReference>
<dbReference type="GO" id="GO:0047617">
    <property type="term" value="F:fatty acyl-CoA hydrolase activity"/>
    <property type="evidence" value="ECO:0007669"/>
    <property type="project" value="TreeGrafter"/>
</dbReference>
<proteinExistence type="inferred from homology"/>
<evidence type="ECO:0000256" key="2">
    <source>
        <dbReference type="ARBA" id="ARBA00022801"/>
    </source>
</evidence>
<dbReference type="CDD" id="cd00586">
    <property type="entry name" value="4HBT"/>
    <property type="match status" value="1"/>
</dbReference>
<evidence type="ECO:0000313" key="4">
    <source>
        <dbReference type="Proteomes" id="UP000190837"/>
    </source>
</evidence>
<dbReference type="Pfam" id="PF13279">
    <property type="entry name" value="4HBT_2"/>
    <property type="match status" value="1"/>
</dbReference>
<evidence type="ECO:0000313" key="3">
    <source>
        <dbReference type="EMBL" id="SAY96401.1"/>
    </source>
</evidence>
<reference evidence="4" key="1">
    <citation type="submission" date="2016-04" db="EMBL/GenBank/DDBJ databases">
        <authorList>
            <person name="Tagini F."/>
        </authorList>
    </citation>
    <scope>NUCLEOTIDE SEQUENCE [LARGE SCALE GENOMIC DNA]</scope>
    <source>
        <strain evidence="4">CHUV0807</strain>
    </source>
</reference>
<dbReference type="InterPro" id="IPR050563">
    <property type="entry name" value="4-hydroxybenzoyl-CoA_TE"/>
</dbReference>
<accession>A0A1C3HP41</accession>
<dbReference type="Gene3D" id="3.10.129.10">
    <property type="entry name" value="Hotdog Thioesterase"/>
    <property type="match status" value="1"/>
</dbReference>
<sequence length="135" mass="15042">MNPITTRLTVRIGDINYGGHLGHDRLITLLHQARLDWLHALGAEEQHCFGAGLIMRRLTCDYRAEAFLGDTLDITLHASDLRRTAFTLHYRLCRGATLIAEAATEMVAFDYQARKITALPPAFTAALTRLHGETA</sequence>
<dbReference type="AlphaFoldDB" id="A0A1C3HP41"/>
<keyword evidence="2" id="KW-0378">Hydrolase</keyword>
<protein>
    <submittedName>
        <fullName evidence="3">Uncharacterized protein</fullName>
    </submittedName>
</protein>
<comment type="similarity">
    <text evidence="1">Belongs to the 4-hydroxybenzoyl-CoA thioesterase family.</text>
</comment>